<evidence type="ECO:0000313" key="3">
    <source>
        <dbReference type="Proteomes" id="UP001283361"/>
    </source>
</evidence>
<dbReference type="AlphaFoldDB" id="A0AAE1CVC5"/>
<comment type="caution">
    <text evidence="2">The sequence shown here is derived from an EMBL/GenBank/DDBJ whole genome shotgun (WGS) entry which is preliminary data.</text>
</comment>
<protein>
    <submittedName>
        <fullName evidence="2">Uncharacterized protein</fullName>
    </submittedName>
</protein>
<evidence type="ECO:0000313" key="2">
    <source>
        <dbReference type="EMBL" id="KAK3737709.1"/>
    </source>
</evidence>
<accession>A0AAE1CVC5</accession>
<sequence length="222" mass="24594">MSKSGKAELYKSFVEACKNAHPMLAKASVFHKAQVAWNEMKHDPEMVKQKIHEWKAMAAKHHSNKLTIWAGFFKSPKTSTSDQPSASGSNIGKTNTEKGHPSRPSPSDQKLSVEGTCIDSMTAEWKETVDEPEAASSDQPRHTTSDFDMKIPEEETIIERSAERNTPVEVPGIELRDQPKQPSTEVSDAFGISTEPSEPGPSERKQPTKTPARIKSRKNLAE</sequence>
<name>A0AAE1CVC5_9GAST</name>
<proteinExistence type="predicted"/>
<feature type="region of interest" description="Disordered" evidence="1">
    <location>
        <begin position="76"/>
        <end position="113"/>
    </location>
</feature>
<reference evidence="2" key="1">
    <citation type="journal article" date="2023" name="G3 (Bethesda)">
        <title>A reference genome for the long-term kleptoplast-retaining sea slug Elysia crispata morphotype clarki.</title>
        <authorList>
            <person name="Eastman K.E."/>
            <person name="Pendleton A.L."/>
            <person name="Shaikh M.A."/>
            <person name="Suttiyut T."/>
            <person name="Ogas R."/>
            <person name="Tomko P."/>
            <person name="Gavelis G."/>
            <person name="Widhalm J.R."/>
            <person name="Wisecaver J.H."/>
        </authorList>
    </citation>
    <scope>NUCLEOTIDE SEQUENCE</scope>
    <source>
        <strain evidence="2">ECLA1</strain>
    </source>
</reference>
<feature type="compositionally biased region" description="Basic and acidic residues" evidence="1">
    <location>
        <begin position="139"/>
        <end position="163"/>
    </location>
</feature>
<feature type="compositionally biased region" description="Basic residues" evidence="1">
    <location>
        <begin position="212"/>
        <end position="222"/>
    </location>
</feature>
<gene>
    <name evidence="2" type="ORF">RRG08_023107</name>
</gene>
<dbReference type="Proteomes" id="UP001283361">
    <property type="component" value="Unassembled WGS sequence"/>
</dbReference>
<dbReference type="EMBL" id="JAWDGP010006628">
    <property type="protein sequence ID" value="KAK3737709.1"/>
    <property type="molecule type" value="Genomic_DNA"/>
</dbReference>
<organism evidence="2 3">
    <name type="scientific">Elysia crispata</name>
    <name type="common">lettuce slug</name>
    <dbReference type="NCBI Taxonomy" id="231223"/>
    <lineage>
        <taxon>Eukaryota</taxon>
        <taxon>Metazoa</taxon>
        <taxon>Spiralia</taxon>
        <taxon>Lophotrochozoa</taxon>
        <taxon>Mollusca</taxon>
        <taxon>Gastropoda</taxon>
        <taxon>Heterobranchia</taxon>
        <taxon>Euthyneura</taxon>
        <taxon>Panpulmonata</taxon>
        <taxon>Sacoglossa</taxon>
        <taxon>Placobranchoidea</taxon>
        <taxon>Plakobranchidae</taxon>
        <taxon>Elysia</taxon>
    </lineage>
</organism>
<feature type="region of interest" description="Disordered" evidence="1">
    <location>
        <begin position="127"/>
        <end position="222"/>
    </location>
</feature>
<keyword evidence="3" id="KW-1185">Reference proteome</keyword>
<feature type="compositionally biased region" description="Polar residues" evidence="1">
    <location>
        <begin position="76"/>
        <end position="94"/>
    </location>
</feature>
<evidence type="ECO:0000256" key="1">
    <source>
        <dbReference type="SAM" id="MobiDB-lite"/>
    </source>
</evidence>